<evidence type="ECO:0000256" key="1">
    <source>
        <dbReference type="ARBA" id="ARBA00000085"/>
    </source>
</evidence>
<evidence type="ECO:0000256" key="10">
    <source>
        <dbReference type="PROSITE-ProRule" id="PRU00169"/>
    </source>
</evidence>
<feature type="region of interest" description="Disordered" evidence="11">
    <location>
        <begin position="1172"/>
        <end position="1228"/>
    </location>
</feature>
<dbReference type="CDD" id="cd00731">
    <property type="entry name" value="CheA_reg"/>
    <property type="match status" value="1"/>
</dbReference>
<evidence type="ECO:0000256" key="6">
    <source>
        <dbReference type="ARBA" id="ARBA00022777"/>
    </source>
</evidence>
<dbReference type="Pfam" id="PF02518">
    <property type="entry name" value="HATPase_c"/>
    <property type="match status" value="1"/>
</dbReference>
<keyword evidence="7" id="KW-0902">Two-component regulatory system</keyword>
<dbReference type="InterPro" id="IPR036641">
    <property type="entry name" value="HPT_dom_sf"/>
</dbReference>
<evidence type="ECO:0000313" key="17">
    <source>
        <dbReference type="Proteomes" id="UP000178885"/>
    </source>
</evidence>
<dbReference type="InterPro" id="IPR058661">
    <property type="entry name" value="FimL_2nd"/>
</dbReference>
<dbReference type="Pfam" id="PF00072">
    <property type="entry name" value="Response_reg"/>
    <property type="match status" value="1"/>
</dbReference>
<feature type="compositionally biased region" description="Pro residues" evidence="11">
    <location>
        <begin position="984"/>
        <end position="997"/>
    </location>
</feature>
<dbReference type="Gene3D" id="1.20.120.160">
    <property type="entry name" value="HPT domain"/>
    <property type="match status" value="5"/>
</dbReference>
<dbReference type="GO" id="GO:0006935">
    <property type="term" value="P:chemotaxis"/>
    <property type="evidence" value="ECO:0007669"/>
    <property type="project" value="InterPro"/>
</dbReference>
<comment type="function">
    <text evidence="8">Involved in the transmission of sensory signals from the chemoreceptors to the flagellar motors. CheA is autophosphorylated; it can transfer its phosphate group to either CheB or CheY.</text>
</comment>
<dbReference type="SMART" id="SM00387">
    <property type="entry name" value="HATPase_c"/>
    <property type="match status" value="1"/>
</dbReference>
<dbReference type="SMART" id="SM01231">
    <property type="entry name" value="H-kinase_dim"/>
    <property type="match status" value="1"/>
</dbReference>
<dbReference type="InterPro" id="IPR003594">
    <property type="entry name" value="HATPase_dom"/>
</dbReference>
<feature type="modified residue" description="Phosphohistidine" evidence="9">
    <location>
        <position position="1079"/>
    </location>
</feature>
<name>A0A1F6TQ25_9PROT</name>
<dbReference type="Gene3D" id="3.30.565.10">
    <property type="entry name" value="Histidine kinase-like ATPase, C-terminal domain"/>
    <property type="match status" value="1"/>
</dbReference>
<feature type="modified residue" description="Phosphohistidine" evidence="9">
    <location>
        <position position="740"/>
    </location>
</feature>
<gene>
    <name evidence="16" type="ORF">A2151_07670</name>
</gene>
<dbReference type="PROSITE" id="PS50894">
    <property type="entry name" value="HPT"/>
    <property type="match status" value="3"/>
</dbReference>
<evidence type="ECO:0000259" key="12">
    <source>
        <dbReference type="PROSITE" id="PS50109"/>
    </source>
</evidence>
<dbReference type="CDD" id="cd17546">
    <property type="entry name" value="REC_hyHK_CKI1_RcsC-like"/>
    <property type="match status" value="1"/>
</dbReference>
<evidence type="ECO:0000256" key="7">
    <source>
        <dbReference type="ARBA" id="ARBA00023012"/>
    </source>
</evidence>
<evidence type="ECO:0000256" key="11">
    <source>
        <dbReference type="SAM" id="MobiDB-lite"/>
    </source>
</evidence>
<evidence type="ECO:0000256" key="8">
    <source>
        <dbReference type="ARBA" id="ARBA00035100"/>
    </source>
</evidence>
<organism evidence="16 17">
    <name type="scientific">Candidatus Muproteobacteria bacterium RBG_16_65_34</name>
    <dbReference type="NCBI Taxonomy" id="1817760"/>
    <lineage>
        <taxon>Bacteria</taxon>
        <taxon>Pseudomonadati</taxon>
        <taxon>Pseudomonadota</taxon>
        <taxon>Candidatus Muproteobacteria</taxon>
    </lineage>
</organism>
<dbReference type="SMART" id="SM00073">
    <property type="entry name" value="HPT"/>
    <property type="match status" value="3"/>
</dbReference>
<feature type="region of interest" description="Disordered" evidence="11">
    <location>
        <begin position="983"/>
        <end position="1006"/>
    </location>
</feature>
<dbReference type="Gene3D" id="3.40.50.2300">
    <property type="match status" value="1"/>
</dbReference>
<evidence type="ECO:0000256" key="4">
    <source>
        <dbReference type="ARBA" id="ARBA00022553"/>
    </source>
</evidence>
<evidence type="ECO:0000256" key="2">
    <source>
        <dbReference type="ARBA" id="ARBA00012438"/>
    </source>
</evidence>
<comment type="caution">
    <text evidence="16">The sequence shown here is derived from an EMBL/GenBank/DDBJ whole genome shotgun (WGS) entry which is preliminary data.</text>
</comment>
<evidence type="ECO:0000313" key="16">
    <source>
        <dbReference type="EMBL" id="OGI47159.1"/>
    </source>
</evidence>
<sequence length="1839" mass="199023">MSTHSKVDPSTLSWVKTEIDETLKEARLALESFAENPSDKTRLRFCITHLHQVLGTLLMVELDGAALLAREAEALAEAVLHDKAEAGARVFEALTRVIATLPDYLARLQFGQPDVPLRHLPLINELRAARRAEPLSEGELFSPDLSVRPAPSAHAQASLSLPEFGVLAKQLRPTFQSALLNWLRDVVNKTPLAEIIGVLEQLQVPTALSVLEQLFWVAGGFLEALSEGGLEANPERKKLLARLDQQIKKLIDGAEKSELRRSSEDLTRALLWEVAQAQSYGPRVAQLKQAFGLDALLGSMAEAEAATQESPSPEVLQSVAAALAKEIERAQDTLSAYFDPAQTGTTSLEPLLVVLHRMSGTLDMLGAPSLQALADELSETAGAILDGRIGDLDAAAMPMAQALLLIENGVRDVHRAPSELSRPIADAVQRLRALHAPDAAAPAAEGLEVSEGELTETDFKQLVSVVAAEVGINLNRIEEAIETFAKDYSRPELLAEVPPLLSQILGAMQILGQERAAELVVAAKQCVEDIRGGVLAPSPAILDALAVSISTVATYLDGLHSDRPNLDKLLDAAFHDLEAARAPSTPAAAGALDGMRARLEAWLRDPGDGRALEAIREALEQLAAAPGAGQEKAAHIVSEMSSLLRLVADGEATLSPEVATTLRQSLTTLETFAGQPRAPHVQPAAPAKKAPPAEDIDEEIVGIFIEDAREQIDTIHRELAAWRDDKDNQQALLELRRAYHTLKGSGRMVGATQIAEFAWAVENLLNRVRDGRIAYSEAVLHVLDDSLDALPQMVDQLAGGAPPAVDTEALREAAHALAQPGAPALSAAAAVTARSGEALPVLDGTLREIFTNEARGHLVNVRQELALCRSGARHVSEKLFRSAHTLAGNARSLGITMMAETCSETEGLLRALRAHNLALNDEQLDVVVRLETAVSELVDLIALGAASGGGLGARFARIAHDAQLLSAHLHETPAELVEEIEITAPPPPPETAAPSRPPARSARAGAPEPIAGALGHERTAPAAAKPAPAPAPDRIDPELLEIFLEEGTDILNAVEETLTRWRANRGDRTLPLELKRALHTLKGGARMAGAMTIGELAHTTESLLRLVEERRLDPSAELFDLLDEAHDMLVSMLARVKSGAGVPPGARALFEKLAVLVPGTAIPASVHEVPAPVAGDRPASAAHPEAQAPAAEPAPREAAPPPEREGVTLAELPDDRRETTEEEAAWPEKLERRGQIKVDTGLLSELVNFAGEVSISRARMEQQIYSFRDNLGELSRNVVRFREQIRELEIQSESQILYRVQDSAETRQDSDFDPLEFDRFSRLQQLSRGLAESLHDLNTIQTNLGNFVGEAEAVLQQQARINTELQEGLMRTRMVSFATQAARLRHIVRQTARELGKRVELELKGAEVEVDRTVLDRMIGPFEHMIRNSVDHGIESEAERRRRGKPPFGHITIATVQEGSEVVIRFSDDGGGLNIEAIRAKAIERGLVSSEAALTEDELVQFILMSGFSTASQITQVSGRGVGMDVVHNEVKQLGGSMAVNSKRDTGTTFVIRLPLTLSITQALMVHVGDQLYAVPLASVSNIVEFPIEKLTGLAVGKNPLFNYQERVYPFMSLGTRLGLGSQAVPGKKVPVLLARTGTREVAIQVDGLSGTREVVIKTLGSQLSEIKGLAGATILGDGRVILILDVPGLWYRDDTIRVEHRAEAKPAAAARERPLIMVVDDSLTVRKVTGKHLHKRGMDVMVAKDGIDAVEQLRDRIPDVMLVDIEMPRMDGYELTTRVRSDTRLRRIPIIMITSRAGAKHRQKAFELGVDGYMSKPYQEEELLKNIEAMLSKNPVQP</sequence>
<dbReference type="InterPro" id="IPR051315">
    <property type="entry name" value="Bact_Chemotaxis_CheA"/>
</dbReference>
<dbReference type="GO" id="GO:0000155">
    <property type="term" value="F:phosphorelay sensor kinase activity"/>
    <property type="evidence" value="ECO:0007669"/>
    <property type="project" value="InterPro"/>
</dbReference>
<dbReference type="SUPFAM" id="SSF47226">
    <property type="entry name" value="Histidine-containing phosphotransfer domain, HPT domain"/>
    <property type="match status" value="7"/>
</dbReference>
<dbReference type="InterPro" id="IPR008207">
    <property type="entry name" value="Sig_transdc_His_kin_Hpt_dom"/>
</dbReference>
<dbReference type="STRING" id="1817760.A2151_07670"/>
<dbReference type="InterPro" id="IPR005467">
    <property type="entry name" value="His_kinase_dom"/>
</dbReference>
<evidence type="ECO:0000259" key="13">
    <source>
        <dbReference type="PROSITE" id="PS50110"/>
    </source>
</evidence>
<feature type="domain" description="Histidine kinase" evidence="12">
    <location>
        <begin position="1422"/>
        <end position="1558"/>
    </location>
</feature>
<reference evidence="16 17" key="1">
    <citation type="journal article" date="2016" name="Nat. Commun.">
        <title>Thousands of microbial genomes shed light on interconnected biogeochemical processes in an aquifer system.</title>
        <authorList>
            <person name="Anantharaman K."/>
            <person name="Brown C.T."/>
            <person name="Hug L.A."/>
            <person name="Sharon I."/>
            <person name="Castelle C.J."/>
            <person name="Probst A.J."/>
            <person name="Thomas B.C."/>
            <person name="Singh A."/>
            <person name="Wilkins M.J."/>
            <person name="Karaoz U."/>
            <person name="Brodie E.L."/>
            <person name="Williams K.H."/>
            <person name="Hubbard S.S."/>
            <person name="Banfield J.F."/>
        </authorList>
    </citation>
    <scope>NUCLEOTIDE SEQUENCE [LARGE SCALE GENOMIC DNA]</scope>
</reference>
<dbReference type="Pfam" id="PF01584">
    <property type="entry name" value="CheW"/>
    <property type="match status" value="1"/>
</dbReference>
<dbReference type="InterPro" id="IPR004105">
    <property type="entry name" value="CheA-like_dim"/>
</dbReference>
<dbReference type="InterPro" id="IPR004358">
    <property type="entry name" value="Sig_transdc_His_kin-like_C"/>
</dbReference>
<dbReference type="PANTHER" id="PTHR43395:SF8">
    <property type="entry name" value="HISTIDINE KINASE"/>
    <property type="match status" value="1"/>
</dbReference>
<dbReference type="InterPro" id="IPR002545">
    <property type="entry name" value="CheW-lke_dom"/>
</dbReference>
<proteinExistence type="predicted"/>
<feature type="domain" description="HPt" evidence="15">
    <location>
        <begin position="693"/>
        <end position="797"/>
    </location>
</feature>
<keyword evidence="6" id="KW-0418">Kinase</keyword>
<dbReference type="InterPro" id="IPR036061">
    <property type="entry name" value="CheW-like_dom_sf"/>
</dbReference>
<evidence type="ECO:0000256" key="9">
    <source>
        <dbReference type="PROSITE-ProRule" id="PRU00110"/>
    </source>
</evidence>
<dbReference type="InterPro" id="IPR001789">
    <property type="entry name" value="Sig_transdc_resp-reg_receiver"/>
</dbReference>
<dbReference type="PANTHER" id="PTHR43395">
    <property type="entry name" value="SENSOR HISTIDINE KINASE CHEA"/>
    <property type="match status" value="1"/>
</dbReference>
<evidence type="ECO:0000259" key="15">
    <source>
        <dbReference type="PROSITE" id="PS50894"/>
    </source>
</evidence>
<feature type="domain" description="Response regulatory" evidence="13">
    <location>
        <begin position="1716"/>
        <end position="1832"/>
    </location>
</feature>
<keyword evidence="5" id="KW-0808">Transferase</keyword>
<dbReference type="Pfam" id="PF26379">
    <property type="entry name" value="FimL_2nd"/>
    <property type="match status" value="1"/>
</dbReference>
<dbReference type="Gene3D" id="2.30.30.40">
    <property type="entry name" value="SH3 Domains"/>
    <property type="match status" value="1"/>
</dbReference>
<dbReference type="PROSITE" id="PS50110">
    <property type="entry name" value="RESPONSE_REGULATORY"/>
    <property type="match status" value="1"/>
</dbReference>
<dbReference type="PRINTS" id="PR00344">
    <property type="entry name" value="BCTRLSENSOR"/>
</dbReference>
<feature type="modified residue" description="Phosphohistidine" evidence="9">
    <location>
        <position position="884"/>
    </location>
</feature>
<evidence type="ECO:0000256" key="3">
    <source>
        <dbReference type="ARBA" id="ARBA00021495"/>
    </source>
</evidence>
<dbReference type="PROSITE" id="PS50851">
    <property type="entry name" value="CHEW"/>
    <property type="match status" value="1"/>
</dbReference>
<dbReference type="SMART" id="SM00260">
    <property type="entry name" value="CheW"/>
    <property type="match status" value="1"/>
</dbReference>
<dbReference type="CDD" id="cd00088">
    <property type="entry name" value="HPT"/>
    <property type="match status" value="3"/>
</dbReference>
<feature type="domain" description="HPt" evidence="15">
    <location>
        <begin position="1032"/>
        <end position="1136"/>
    </location>
</feature>
<comment type="catalytic activity">
    <reaction evidence="1">
        <text>ATP + protein L-histidine = ADP + protein N-phospho-L-histidine.</text>
        <dbReference type="EC" id="2.7.13.3"/>
    </reaction>
</comment>
<dbReference type="InterPro" id="IPR011006">
    <property type="entry name" value="CheY-like_superfamily"/>
</dbReference>
<evidence type="ECO:0000256" key="5">
    <source>
        <dbReference type="ARBA" id="ARBA00022679"/>
    </source>
</evidence>
<dbReference type="SMART" id="SM00448">
    <property type="entry name" value="REC"/>
    <property type="match status" value="1"/>
</dbReference>
<dbReference type="PROSITE" id="PS50109">
    <property type="entry name" value="HIS_KIN"/>
    <property type="match status" value="1"/>
</dbReference>
<dbReference type="SUPFAM" id="SSF55874">
    <property type="entry name" value="ATPase domain of HSP90 chaperone/DNA topoisomerase II/histidine kinase"/>
    <property type="match status" value="1"/>
</dbReference>
<dbReference type="EC" id="2.7.13.3" evidence="2"/>
<dbReference type="FunFam" id="3.30.565.10:FF:000016">
    <property type="entry name" value="Chemotaxis protein CheA, putative"/>
    <property type="match status" value="1"/>
</dbReference>
<dbReference type="Pfam" id="PF01627">
    <property type="entry name" value="Hpt"/>
    <property type="match status" value="3"/>
</dbReference>
<dbReference type="Proteomes" id="UP000178885">
    <property type="component" value="Unassembled WGS sequence"/>
</dbReference>
<dbReference type="SUPFAM" id="SSF52172">
    <property type="entry name" value="CheY-like"/>
    <property type="match status" value="1"/>
</dbReference>
<feature type="modified residue" description="4-aspartylphosphate" evidence="10">
    <location>
        <position position="1765"/>
    </location>
</feature>
<dbReference type="SUPFAM" id="SSF50341">
    <property type="entry name" value="CheW-like"/>
    <property type="match status" value="1"/>
</dbReference>
<evidence type="ECO:0000259" key="14">
    <source>
        <dbReference type="PROSITE" id="PS50851"/>
    </source>
</evidence>
<dbReference type="GO" id="GO:0005737">
    <property type="term" value="C:cytoplasm"/>
    <property type="evidence" value="ECO:0007669"/>
    <property type="project" value="InterPro"/>
</dbReference>
<accession>A0A1F6TQ25</accession>
<protein>
    <recommendedName>
        <fullName evidence="3">Chemotaxis protein CheA</fullName>
        <ecNumber evidence="2">2.7.13.3</ecNumber>
    </recommendedName>
</protein>
<feature type="domain" description="CheW-like" evidence="14">
    <location>
        <begin position="1560"/>
        <end position="1696"/>
    </location>
</feature>
<dbReference type="EMBL" id="MFSU01000063">
    <property type="protein sequence ID" value="OGI47159.1"/>
    <property type="molecule type" value="Genomic_DNA"/>
</dbReference>
<dbReference type="InterPro" id="IPR036890">
    <property type="entry name" value="HATPase_C_sf"/>
</dbReference>
<feature type="compositionally biased region" description="Low complexity" evidence="11">
    <location>
        <begin position="1177"/>
        <end position="1197"/>
    </location>
</feature>
<feature type="domain" description="HPt" evidence="15">
    <location>
        <begin position="839"/>
        <end position="944"/>
    </location>
</feature>
<keyword evidence="4 10" id="KW-0597">Phosphoprotein</keyword>